<sequence length="165" mass="18137">MDFAAIRERVAEYLQGQGIDAVSAFPAGERARRSGVVAAVSLRACQGGPEGFRDYLGERYDPDSGTWQELYGRRVRLTFGLDLYAGRESGEAGIQRAYDRLAEAFQWEGPPGLALTELSCGETVFDPQAGLYRRPVEAVCQGYLYAVAQEGGAFLDFIVRGERQI</sequence>
<comment type="caution">
    <text evidence="1">The sequence shown here is derived from an EMBL/GenBank/DDBJ whole genome shotgun (WGS) entry which is preliminary data.</text>
</comment>
<keyword evidence="2" id="KW-1185">Reference proteome</keyword>
<name>A0ABV1ERF0_9FIRM</name>
<evidence type="ECO:0000313" key="1">
    <source>
        <dbReference type="EMBL" id="MEQ2457162.1"/>
    </source>
</evidence>
<proteinExistence type="predicted"/>
<dbReference type="RefSeq" id="WP_349140935.1">
    <property type="nucleotide sequence ID" value="NZ_JBBMFT010000009.1"/>
</dbReference>
<reference evidence="1 2" key="1">
    <citation type="submission" date="2024-03" db="EMBL/GenBank/DDBJ databases">
        <title>Human intestinal bacterial collection.</title>
        <authorList>
            <person name="Pauvert C."/>
            <person name="Hitch T.C.A."/>
            <person name="Clavel T."/>
        </authorList>
    </citation>
    <scope>NUCLEOTIDE SEQUENCE [LARGE SCALE GENOMIC DNA]</scope>
    <source>
        <strain evidence="1 2">CLA-AP-H34</strain>
    </source>
</reference>
<dbReference type="Proteomes" id="UP001440599">
    <property type="component" value="Unassembled WGS sequence"/>
</dbReference>
<protein>
    <recommendedName>
        <fullName evidence="3">DUF4304 domain-containing protein</fullName>
    </recommendedName>
</protein>
<organism evidence="1 2">
    <name type="scientific">Flavonifractor hominis</name>
    <dbReference type="NCBI Taxonomy" id="3133178"/>
    <lineage>
        <taxon>Bacteria</taxon>
        <taxon>Bacillati</taxon>
        <taxon>Bacillota</taxon>
        <taxon>Clostridia</taxon>
        <taxon>Eubacteriales</taxon>
        <taxon>Oscillospiraceae</taxon>
        <taxon>Flavonifractor</taxon>
    </lineage>
</organism>
<gene>
    <name evidence="1" type="ORF">WMO45_11560</name>
</gene>
<dbReference type="EMBL" id="JBBMFT010000009">
    <property type="protein sequence ID" value="MEQ2457162.1"/>
    <property type="molecule type" value="Genomic_DNA"/>
</dbReference>
<evidence type="ECO:0000313" key="2">
    <source>
        <dbReference type="Proteomes" id="UP001440599"/>
    </source>
</evidence>
<evidence type="ECO:0008006" key="3">
    <source>
        <dbReference type="Google" id="ProtNLM"/>
    </source>
</evidence>
<accession>A0ABV1ERF0</accession>